<gene>
    <name evidence="2" type="ORF">ABR75_06285</name>
</gene>
<keyword evidence="1" id="KW-0472">Membrane</keyword>
<keyword evidence="1" id="KW-0812">Transmembrane</keyword>
<organism evidence="2 3">
    <name type="scientific">Acidimicrobiia bacterium BACL6 MAG-120924-bin43</name>
    <dbReference type="NCBI Taxonomy" id="1655583"/>
    <lineage>
        <taxon>Bacteria</taxon>
        <taxon>Bacillati</taxon>
        <taxon>Actinomycetota</taxon>
        <taxon>Acidimicrobiia</taxon>
        <taxon>acIV cluster</taxon>
    </lineage>
</organism>
<sequence length="226" mass="23976">MARSSSAKKIARLAEKGKGKKIRFQGGSLFPTVILVVCVLGIALIAYGRQGQPTVDVTAAANQEYFSSFGVYKCDSYLTGFPGAATDPATVSPDAYIKADGIFGWKPQVLAGLRTAKLKTLFDLYGITVDDKSITFPSTVNGGETITEIDTKCKDANGAEKDATLRVLVWDDYRNTADSKISIASFDGVRLTGDGMAIALAFIADGVEVPQPDSSALATLAFQTQK</sequence>
<feature type="transmembrane region" description="Helical" evidence="1">
    <location>
        <begin position="28"/>
        <end position="48"/>
    </location>
</feature>
<proteinExistence type="predicted"/>
<protein>
    <submittedName>
        <fullName evidence="2">Uncharacterized protein</fullName>
    </submittedName>
</protein>
<dbReference type="EMBL" id="LIBJ01000017">
    <property type="protein sequence ID" value="KRO49351.1"/>
    <property type="molecule type" value="Genomic_DNA"/>
</dbReference>
<name>A0A0R2QGF0_9ACTN</name>
<comment type="caution">
    <text evidence="2">The sequence shown here is derived from an EMBL/GenBank/DDBJ whole genome shotgun (WGS) entry which is preliminary data.</text>
</comment>
<evidence type="ECO:0000313" key="2">
    <source>
        <dbReference type="EMBL" id="KRO49351.1"/>
    </source>
</evidence>
<accession>A0A0R2QGF0</accession>
<evidence type="ECO:0000313" key="3">
    <source>
        <dbReference type="Proteomes" id="UP000051017"/>
    </source>
</evidence>
<dbReference type="AlphaFoldDB" id="A0A0R2QGF0"/>
<dbReference type="Proteomes" id="UP000051017">
    <property type="component" value="Unassembled WGS sequence"/>
</dbReference>
<keyword evidence="1" id="KW-1133">Transmembrane helix</keyword>
<evidence type="ECO:0000256" key="1">
    <source>
        <dbReference type="SAM" id="Phobius"/>
    </source>
</evidence>
<reference evidence="2 3" key="1">
    <citation type="submission" date="2015-10" db="EMBL/GenBank/DDBJ databases">
        <title>Metagenome-Assembled Genomes uncover a global brackish microbiome.</title>
        <authorList>
            <person name="Hugerth L.W."/>
            <person name="Larsson J."/>
            <person name="Alneberg J."/>
            <person name="Lindh M.V."/>
            <person name="Legrand C."/>
            <person name="Pinhassi J."/>
            <person name="Andersson A.F."/>
        </authorList>
    </citation>
    <scope>NUCLEOTIDE SEQUENCE [LARGE SCALE GENOMIC DNA]</scope>
    <source>
        <strain evidence="2">BACL6 MAG-120924-bin43</strain>
    </source>
</reference>